<evidence type="ECO:0000259" key="5">
    <source>
        <dbReference type="PROSITE" id="PS50090"/>
    </source>
</evidence>
<gene>
    <name evidence="6" type="ORF">PTSG_00020</name>
</gene>
<dbReference type="SMART" id="SM00297">
    <property type="entry name" value="BROMO"/>
    <property type="match status" value="1"/>
</dbReference>
<feature type="compositionally biased region" description="Basic and acidic residues" evidence="3">
    <location>
        <begin position="296"/>
        <end position="307"/>
    </location>
</feature>
<feature type="compositionally biased region" description="Gly residues" evidence="3">
    <location>
        <begin position="246"/>
        <end position="255"/>
    </location>
</feature>
<reference evidence="6" key="1">
    <citation type="submission" date="2009-08" db="EMBL/GenBank/DDBJ databases">
        <title>Annotation of Salpingoeca rosetta.</title>
        <authorList>
            <consortium name="The Broad Institute Genome Sequencing Platform"/>
            <person name="Russ C."/>
            <person name="Cuomo C."/>
            <person name="Burger G."/>
            <person name="Gray M.W."/>
            <person name="Holland P.W.H."/>
            <person name="King N."/>
            <person name="Lang F.B.F."/>
            <person name="Roger A.J."/>
            <person name="Ruiz-Trillo I."/>
            <person name="Young S.K."/>
            <person name="Zeng Q."/>
            <person name="Gargeya S."/>
            <person name="Alvarado L."/>
            <person name="Berlin A."/>
            <person name="Chapman S.B."/>
            <person name="Chen Z."/>
            <person name="Freedman E."/>
            <person name="Gellesch M."/>
            <person name="Goldberg J."/>
            <person name="Griggs A."/>
            <person name="Gujja S."/>
            <person name="Heilman E."/>
            <person name="Heiman D."/>
            <person name="Howarth C."/>
            <person name="Mehta T."/>
            <person name="Neiman D."/>
            <person name="Pearson M."/>
            <person name="Roberts A."/>
            <person name="Saif S."/>
            <person name="Shea T."/>
            <person name="Shenoy N."/>
            <person name="Sisk P."/>
            <person name="Stolte C."/>
            <person name="Sykes S."/>
            <person name="White J."/>
            <person name="Yandava C."/>
            <person name="Haas B."/>
            <person name="Nusbaum C."/>
            <person name="Birren B."/>
        </authorList>
    </citation>
    <scope>NUCLEOTIDE SEQUENCE [LARGE SCALE GENOMIC DNA]</scope>
    <source>
        <strain evidence="6">ATCC 50818</strain>
    </source>
</reference>
<evidence type="ECO:0000313" key="7">
    <source>
        <dbReference type="Proteomes" id="UP000007799"/>
    </source>
</evidence>
<evidence type="ECO:0000256" key="2">
    <source>
        <dbReference type="PROSITE-ProRule" id="PRU00035"/>
    </source>
</evidence>
<feature type="compositionally biased region" description="Low complexity" evidence="3">
    <location>
        <begin position="217"/>
        <end position="245"/>
    </location>
</feature>
<dbReference type="eggNOG" id="ENOG502QRPS">
    <property type="taxonomic scope" value="Eukaryota"/>
</dbReference>
<evidence type="ECO:0000259" key="4">
    <source>
        <dbReference type="PROSITE" id="PS50014"/>
    </source>
</evidence>
<feature type="compositionally biased region" description="Basic and acidic residues" evidence="3">
    <location>
        <begin position="265"/>
        <end position="276"/>
    </location>
</feature>
<dbReference type="PROSITE" id="PS50090">
    <property type="entry name" value="MYB_LIKE"/>
    <property type="match status" value="1"/>
</dbReference>
<dbReference type="Pfam" id="PF00439">
    <property type="entry name" value="Bromodomain"/>
    <property type="match status" value="1"/>
</dbReference>
<evidence type="ECO:0000313" key="6">
    <source>
        <dbReference type="EMBL" id="EGD72004.1"/>
    </source>
</evidence>
<protein>
    <recommendedName>
        <fullName evidence="8">Bromo domain-containing protein</fullName>
    </recommendedName>
</protein>
<evidence type="ECO:0000256" key="3">
    <source>
        <dbReference type="SAM" id="MobiDB-lite"/>
    </source>
</evidence>
<organism evidence="7">
    <name type="scientific">Salpingoeca rosetta (strain ATCC 50818 / BSB-021)</name>
    <dbReference type="NCBI Taxonomy" id="946362"/>
    <lineage>
        <taxon>Eukaryota</taxon>
        <taxon>Choanoflagellata</taxon>
        <taxon>Craspedida</taxon>
        <taxon>Salpingoecidae</taxon>
        <taxon>Salpingoeca</taxon>
    </lineage>
</organism>
<dbReference type="STRING" id="946362.F2TVA8"/>
<feature type="region of interest" description="Disordered" evidence="3">
    <location>
        <begin position="745"/>
        <end position="777"/>
    </location>
</feature>
<sequence>MPGSDSMSGAGRQAPLLPWTVRDRLLLCDLVQKYGNQSWPVISRHMRSDTASFDNPDDWYSARQCATQYNSIIEKGDTPRRQRRNEAAIESPEVKLARQLREQRTHELKRQLEDDQKTYNALTKDLIRADSIPEPELQPLLTGLEAWKKRHDEQEMRLARTHRSRRGSYRSSRSQPGSPLATPAKGSTSISAGSTPLRQSSSARGSTASTPLTRSSPTARQQATGAAAAAAAKFTFPPTPTTAAASGGGGGGGGADTAQQARGQQKREAAARKAALEGKTFTHTAGEEEDGGAGVEGKDMEVERDGEPGAVKGPAAEKAKDEKMDERGEGEEEVAQQKEDAHKQEEGHQKQSASTEVKEEPQQQPHPEQEEKGHGEEEKAMETAEEKAEAASTPAQATPQAAATTTTTTEGVGEVEETKESGQEEEEAEDVSPPPSPGTPRPLRRSTRDRAASDRSSKHEEESSRQSSLRSSRRSSVDARAASPKTPRGSRAESPKMKEEPSEAGSPLSSVETPSASGRATPTTGRRSRRGRAGRRGRGGRRKTRLAQVSTPTAEDAEADDQHTPAKPRAINVEELDDDEPLAPPSTRRRGSRKPELPKQIFGHTLELVTPVTHEFKEKWEIEDLPAEEVESLQRGWRHAIMNVWRQIAGHKDANLFRRAVRADQAPGYYDIVKRPMDLGTIEQMIKNKEITTTRGFENALMLMLANAAMFNTEDHFVHESAQKMKTDSIAAIESFKQACLAVITDDSERPTRGRRKKGEDDDSGTPTPKRTRASRA</sequence>
<feature type="compositionally biased region" description="Basic residues" evidence="3">
    <location>
        <begin position="159"/>
        <end position="168"/>
    </location>
</feature>
<dbReference type="FunCoup" id="F2TVA8">
    <property type="interactions" value="1573"/>
</dbReference>
<dbReference type="KEGG" id="sre:PTSG_00020"/>
<dbReference type="SUPFAM" id="SSF47370">
    <property type="entry name" value="Bromodomain"/>
    <property type="match status" value="1"/>
</dbReference>
<feature type="compositionally biased region" description="Low complexity" evidence="3">
    <location>
        <begin position="390"/>
        <end position="412"/>
    </location>
</feature>
<dbReference type="OMA" id="AYKPHTT"/>
<feature type="compositionally biased region" description="Polar residues" evidence="3">
    <location>
        <begin position="507"/>
        <end position="516"/>
    </location>
</feature>
<dbReference type="InterPro" id="IPR001487">
    <property type="entry name" value="Bromodomain"/>
</dbReference>
<accession>F2TVA8</accession>
<dbReference type="PANTHER" id="PTHR15398:SF4">
    <property type="entry name" value="BROMODOMAIN-CONTAINING PROTEIN 8 ISOFORM X1"/>
    <property type="match status" value="1"/>
</dbReference>
<dbReference type="GO" id="GO:0035267">
    <property type="term" value="C:NuA4 histone acetyltransferase complex"/>
    <property type="evidence" value="ECO:0007669"/>
    <property type="project" value="TreeGrafter"/>
</dbReference>
<dbReference type="CDD" id="cd00167">
    <property type="entry name" value="SANT"/>
    <property type="match status" value="1"/>
</dbReference>
<dbReference type="Gene3D" id="1.20.920.10">
    <property type="entry name" value="Bromodomain-like"/>
    <property type="match status" value="1"/>
</dbReference>
<dbReference type="EMBL" id="GL832955">
    <property type="protein sequence ID" value="EGD72004.1"/>
    <property type="molecule type" value="Genomic_DNA"/>
</dbReference>
<dbReference type="OrthoDB" id="1742084at2759"/>
<feature type="compositionally biased region" description="Basic and acidic residues" evidence="3">
    <location>
        <begin position="335"/>
        <end position="349"/>
    </location>
</feature>
<feature type="compositionally biased region" description="Basic and acidic residues" evidence="3">
    <location>
        <begin position="446"/>
        <end position="464"/>
    </location>
</feature>
<keyword evidence="1 2" id="KW-0103">Bromodomain</keyword>
<dbReference type="InterPro" id="IPR001005">
    <property type="entry name" value="SANT/Myb"/>
</dbReference>
<dbReference type="PROSITE" id="PS50014">
    <property type="entry name" value="BROMODOMAIN_2"/>
    <property type="match status" value="1"/>
</dbReference>
<dbReference type="InterPro" id="IPR036427">
    <property type="entry name" value="Bromodomain-like_sf"/>
</dbReference>
<feature type="domain" description="Bromo" evidence="4">
    <location>
        <begin position="649"/>
        <end position="719"/>
    </location>
</feature>
<dbReference type="RefSeq" id="XP_004998576.1">
    <property type="nucleotide sequence ID" value="XM_004998519.1"/>
</dbReference>
<name>F2TVA8_SALR5</name>
<proteinExistence type="predicted"/>
<feature type="domain" description="Myb-like" evidence="5">
    <location>
        <begin position="18"/>
        <end position="73"/>
    </location>
</feature>
<dbReference type="PRINTS" id="PR00503">
    <property type="entry name" value="BROMODOMAIN"/>
</dbReference>
<dbReference type="GeneID" id="16067941"/>
<feature type="compositionally biased region" description="Polar residues" evidence="3">
    <location>
        <begin position="185"/>
        <end position="216"/>
    </location>
</feature>
<feature type="compositionally biased region" description="Basic and acidic residues" evidence="3">
    <location>
        <begin position="315"/>
        <end position="327"/>
    </location>
</feature>
<dbReference type="PANTHER" id="PTHR15398">
    <property type="entry name" value="BROMODOMAIN-CONTAINING PROTEIN 8"/>
    <property type="match status" value="1"/>
</dbReference>
<keyword evidence="7" id="KW-1185">Reference proteome</keyword>
<feature type="compositionally biased region" description="Basic residues" evidence="3">
    <location>
        <begin position="526"/>
        <end position="545"/>
    </location>
</feature>
<dbReference type="InParanoid" id="F2TVA8"/>
<evidence type="ECO:0008006" key="8">
    <source>
        <dbReference type="Google" id="ProtNLM"/>
    </source>
</evidence>
<feature type="compositionally biased region" description="Basic and acidic residues" evidence="3">
    <location>
        <begin position="490"/>
        <end position="501"/>
    </location>
</feature>
<dbReference type="Proteomes" id="UP000007799">
    <property type="component" value="Unassembled WGS sequence"/>
</dbReference>
<feature type="compositionally biased region" description="Basic and acidic residues" evidence="3">
    <location>
        <begin position="356"/>
        <end position="389"/>
    </location>
</feature>
<dbReference type="AlphaFoldDB" id="F2TVA8"/>
<evidence type="ECO:0000256" key="1">
    <source>
        <dbReference type="ARBA" id="ARBA00023117"/>
    </source>
</evidence>
<feature type="region of interest" description="Disordered" evidence="3">
    <location>
        <begin position="151"/>
        <end position="598"/>
    </location>
</feature>